<gene>
    <name evidence="1" type="ORF">AUC71_13750</name>
</gene>
<dbReference type="Proteomes" id="UP000095042">
    <property type="component" value="Unassembled WGS sequence"/>
</dbReference>
<evidence type="ECO:0000313" key="1">
    <source>
        <dbReference type="EMBL" id="ODS02729.1"/>
    </source>
</evidence>
<name>A0A1E3WAA0_9HYPH</name>
<accession>A0A1E3WAA0</accession>
<organism evidence="1 2">
    <name type="scientific">Methyloceanibacter marginalis</name>
    <dbReference type="NCBI Taxonomy" id="1774971"/>
    <lineage>
        <taxon>Bacteria</taxon>
        <taxon>Pseudomonadati</taxon>
        <taxon>Pseudomonadota</taxon>
        <taxon>Alphaproteobacteria</taxon>
        <taxon>Hyphomicrobiales</taxon>
        <taxon>Hyphomicrobiaceae</taxon>
        <taxon>Methyloceanibacter</taxon>
    </lineage>
</organism>
<proteinExistence type="predicted"/>
<protein>
    <submittedName>
        <fullName evidence="1">Uncharacterized protein</fullName>
    </submittedName>
</protein>
<evidence type="ECO:0000313" key="2">
    <source>
        <dbReference type="Proteomes" id="UP000095042"/>
    </source>
</evidence>
<dbReference type="EMBL" id="LPWD01000243">
    <property type="protein sequence ID" value="ODS02729.1"/>
    <property type="molecule type" value="Genomic_DNA"/>
</dbReference>
<dbReference type="AlphaFoldDB" id="A0A1E3WAA0"/>
<comment type="caution">
    <text evidence="1">The sequence shown here is derived from an EMBL/GenBank/DDBJ whole genome shotgun (WGS) entry which is preliminary data.</text>
</comment>
<reference evidence="1 2" key="1">
    <citation type="journal article" date="2016" name="Environ. Microbiol.">
        <title>New Methyloceanibacter diversity from North Sea sediments includes methanotroph containing solely the soluble methane monooxygenase.</title>
        <authorList>
            <person name="Vekeman B."/>
            <person name="Kerckhof F.M."/>
            <person name="Cremers G."/>
            <person name="de Vos P."/>
            <person name="Vandamme P."/>
            <person name="Boon N."/>
            <person name="Op den Camp H.J."/>
            <person name="Heylen K."/>
        </authorList>
    </citation>
    <scope>NUCLEOTIDE SEQUENCE [LARGE SCALE GENOMIC DNA]</scope>
    <source>
        <strain evidence="1 2">R-67177</strain>
    </source>
</reference>
<keyword evidence="2" id="KW-1185">Reference proteome</keyword>
<sequence>MGWQEFRAENSLPARGDGVLLAQAGNRVRANGFTNHLRLNVIVEQEMHLLVLGLLLRDVGLCGGQLLVQRFQLAGVEQVATCLLEAMLCAELLHVVLRLEETVAQCCKLPVHQGADLFRGRDLLVGLIGQVCLGNRLCQTGRLKGIDGGNGDIDDIGLIVARNLELLRKDQKGALIWIVVRRCGARWLEKACDARDHAGKEAGLSRAELRIRVEMLRPNHGSENRVRHDDLHLAVDQREIIAELRTESRRNNLRTQRVLFARVDQDLGRGRIERRGQEGVGRGDCHHDHGGDCDERKLASQYFNEPNQVQHGLVRPRRAQRGKAPLNQGTCGAWRHSCARVLNHR</sequence>